<dbReference type="InterPro" id="IPR051015">
    <property type="entry name" value="EvgA-like"/>
</dbReference>
<dbReference type="RefSeq" id="WP_196986601.1">
    <property type="nucleotide sequence ID" value="NZ_JADWYS010000001.1"/>
</dbReference>
<dbReference type="Gene3D" id="3.40.50.2300">
    <property type="match status" value="1"/>
</dbReference>
<reference evidence="3" key="1">
    <citation type="submission" date="2020-11" db="EMBL/GenBank/DDBJ databases">
        <title>Bacterial whole genome sequence for Caenimonas sp. DR4.4.</title>
        <authorList>
            <person name="Le V."/>
            <person name="Ko S.-R."/>
            <person name="Ahn C.-Y."/>
            <person name="Oh H.-M."/>
        </authorList>
    </citation>
    <scope>NUCLEOTIDE SEQUENCE</scope>
    <source>
        <strain evidence="3">DR4.4</strain>
    </source>
</reference>
<keyword evidence="4" id="KW-1185">Reference proteome</keyword>
<protein>
    <submittedName>
        <fullName evidence="3">Response regulator transcription factor</fullName>
    </submittedName>
</protein>
<proteinExistence type="predicted"/>
<dbReference type="PANTHER" id="PTHR45566">
    <property type="entry name" value="HTH-TYPE TRANSCRIPTIONAL REGULATOR YHJB-RELATED"/>
    <property type="match status" value="1"/>
</dbReference>
<dbReference type="Pfam" id="PF00072">
    <property type="entry name" value="Response_reg"/>
    <property type="match status" value="1"/>
</dbReference>
<keyword evidence="1" id="KW-0597">Phosphoprotein</keyword>
<name>A0A931H508_9BURK</name>
<dbReference type="Proteomes" id="UP000651050">
    <property type="component" value="Unassembled WGS sequence"/>
</dbReference>
<dbReference type="InterPro" id="IPR058245">
    <property type="entry name" value="NreC/VraR/RcsB-like_REC"/>
</dbReference>
<dbReference type="PANTHER" id="PTHR45566:SF2">
    <property type="entry name" value="NARL SUBFAMILY"/>
    <property type="match status" value="1"/>
</dbReference>
<dbReference type="SMART" id="SM00448">
    <property type="entry name" value="REC"/>
    <property type="match status" value="1"/>
</dbReference>
<evidence type="ECO:0000256" key="1">
    <source>
        <dbReference type="PROSITE-ProRule" id="PRU00169"/>
    </source>
</evidence>
<dbReference type="InterPro" id="IPR011006">
    <property type="entry name" value="CheY-like_superfamily"/>
</dbReference>
<evidence type="ECO:0000313" key="3">
    <source>
        <dbReference type="EMBL" id="MBG9388761.1"/>
    </source>
</evidence>
<feature type="modified residue" description="4-aspartylphosphate" evidence="1">
    <location>
        <position position="54"/>
    </location>
</feature>
<dbReference type="EMBL" id="JADWYS010000001">
    <property type="protein sequence ID" value="MBG9388761.1"/>
    <property type="molecule type" value="Genomic_DNA"/>
</dbReference>
<comment type="caution">
    <text evidence="3">The sequence shown here is derived from an EMBL/GenBank/DDBJ whole genome shotgun (WGS) entry which is preliminary data.</text>
</comment>
<feature type="domain" description="Response regulatory" evidence="2">
    <location>
        <begin position="3"/>
        <end position="119"/>
    </location>
</feature>
<dbReference type="SUPFAM" id="SSF52172">
    <property type="entry name" value="CheY-like"/>
    <property type="match status" value="1"/>
</dbReference>
<dbReference type="AlphaFoldDB" id="A0A931H508"/>
<sequence>MIRVVVAEDHELVRLGVRMLLTRTRRYQVVAETAAGKDLESLVRAHDAQLVLLDLSLSDCAGLGLTSLLRRTFPQLKIVVVTGEASPLLAQDGTAAGADGFVLKDGKGEELVLALDAVMKGGRYLSPQLGSMSSG</sequence>
<dbReference type="GO" id="GO:0000160">
    <property type="term" value="P:phosphorelay signal transduction system"/>
    <property type="evidence" value="ECO:0007669"/>
    <property type="project" value="InterPro"/>
</dbReference>
<evidence type="ECO:0000313" key="4">
    <source>
        <dbReference type="Proteomes" id="UP000651050"/>
    </source>
</evidence>
<dbReference type="InterPro" id="IPR001789">
    <property type="entry name" value="Sig_transdc_resp-reg_receiver"/>
</dbReference>
<accession>A0A931H508</accession>
<gene>
    <name evidence="3" type="ORF">I5803_12075</name>
</gene>
<evidence type="ECO:0000259" key="2">
    <source>
        <dbReference type="PROSITE" id="PS50110"/>
    </source>
</evidence>
<dbReference type="PROSITE" id="PS50110">
    <property type="entry name" value="RESPONSE_REGULATORY"/>
    <property type="match status" value="1"/>
</dbReference>
<dbReference type="CDD" id="cd17535">
    <property type="entry name" value="REC_NarL-like"/>
    <property type="match status" value="1"/>
</dbReference>
<organism evidence="3 4">
    <name type="scientific">Caenimonas aquaedulcis</name>
    <dbReference type="NCBI Taxonomy" id="2793270"/>
    <lineage>
        <taxon>Bacteria</taxon>
        <taxon>Pseudomonadati</taxon>
        <taxon>Pseudomonadota</taxon>
        <taxon>Betaproteobacteria</taxon>
        <taxon>Burkholderiales</taxon>
        <taxon>Comamonadaceae</taxon>
        <taxon>Caenimonas</taxon>
    </lineage>
</organism>